<evidence type="ECO:0000259" key="10">
    <source>
        <dbReference type="Pfam" id="PF07715"/>
    </source>
</evidence>
<dbReference type="InterPro" id="IPR039426">
    <property type="entry name" value="TonB-dep_rcpt-like"/>
</dbReference>
<evidence type="ECO:0000256" key="1">
    <source>
        <dbReference type="ARBA" id="ARBA00004571"/>
    </source>
</evidence>
<dbReference type="InterPro" id="IPR012910">
    <property type="entry name" value="Plug_dom"/>
</dbReference>
<dbReference type="PROSITE" id="PS52016">
    <property type="entry name" value="TONB_DEPENDENT_REC_3"/>
    <property type="match status" value="1"/>
</dbReference>
<protein>
    <recommendedName>
        <fullName evidence="10">TonB-dependent receptor plug domain-containing protein</fullName>
    </recommendedName>
</protein>
<evidence type="ECO:0000256" key="6">
    <source>
        <dbReference type="ARBA" id="ARBA00023065"/>
    </source>
</evidence>
<keyword evidence="4" id="KW-0812">Transmembrane</keyword>
<dbReference type="AlphaFoldDB" id="B9TLV2"/>
<keyword evidence="5" id="KW-0408">Iron</keyword>
<feature type="domain" description="TonB-dependent receptor plug" evidence="10">
    <location>
        <begin position="4"/>
        <end position="76"/>
    </location>
</feature>
<dbReference type="PANTHER" id="PTHR32552">
    <property type="entry name" value="FERRICHROME IRON RECEPTOR-RELATED"/>
    <property type="match status" value="1"/>
</dbReference>
<feature type="non-terminal residue" evidence="11">
    <location>
        <position position="1"/>
    </location>
</feature>
<dbReference type="STRING" id="3988.B9TLV2"/>
<dbReference type="EMBL" id="EQ987468">
    <property type="protein sequence ID" value="EEF23162.1"/>
    <property type="molecule type" value="Genomic_DNA"/>
</dbReference>
<keyword evidence="2" id="KW-0813">Transport</keyword>
<evidence type="ECO:0000256" key="8">
    <source>
        <dbReference type="ARBA" id="ARBA00023136"/>
    </source>
</evidence>
<name>B9TLV2_RICCO</name>
<evidence type="ECO:0000256" key="4">
    <source>
        <dbReference type="ARBA" id="ARBA00022692"/>
    </source>
</evidence>
<organism evidence="11 12">
    <name type="scientific">Ricinus communis</name>
    <name type="common">Castor bean</name>
    <dbReference type="NCBI Taxonomy" id="3988"/>
    <lineage>
        <taxon>Eukaryota</taxon>
        <taxon>Viridiplantae</taxon>
        <taxon>Streptophyta</taxon>
        <taxon>Embryophyta</taxon>
        <taxon>Tracheophyta</taxon>
        <taxon>Spermatophyta</taxon>
        <taxon>Magnoliopsida</taxon>
        <taxon>eudicotyledons</taxon>
        <taxon>Gunneridae</taxon>
        <taxon>Pentapetalae</taxon>
        <taxon>rosids</taxon>
        <taxon>fabids</taxon>
        <taxon>Malpighiales</taxon>
        <taxon>Euphorbiaceae</taxon>
        <taxon>Acalyphoideae</taxon>
        <taxon>Acalypheae</taxon>
        <taxon>Ricinus</taxon>
    </lineage>
</organism>
<dbReference type="InParanoid" id="B9TLV2"/>
<evidence type="ECO:0000256" key="7">
    <source>
        <dbReference type="ARBA" id="ARBA00023077"/>
    </source>
</evidence>
<evidence type="ECO:0000256" key="3">
    <source>
        <dbReference type="ARBA" id="ARBA00022496"/>
    </source>
</evidence>
<dbReference type="Gene3D" id="2.40.170.20">
    <property type="entry name" value="TonB-dependent receptor, beta-barrel domain"/>
    <property type="match status" value="1"/>
</dbReference>
<dbReference type="GO" id="GO:0006826">
    <property type="term" value="P:iron ion transport"/>
    <property type="evidence" value="ECO:0007669"/>
    <property type="project" value="UniProtKB-KW"/>
</dbReference>
<accession>B9TLV2</accession>
<sequence>VITFGGRPNTLQLGIRGISENDPTQLAAERPIAVYVDGAYIARGNGMDTEVFDIERMEILRGPQGTLFGRNAEGGALNITTRKPKGEFGFKQELEASDLDEYKSRTIIDTPEWNGLAASLGYLHRQANGWIDNPGGTRDFNWQNKNAYRLALEYKVNDVVVDYAYDYSNLDYMQNLNVLLHKPAASLNPVPAGPGRLERSFGGTLAPVQNTENDGHNLGVEWNINDSLTFKSITAYRNLKDNNVSTGTGAQVFVPGTAAGLPASQGLSDSNGFARLRQNQMSQEFQLIGEVDRLDWQVGVLYFHEDGSVISASRFGWLYTGCTPGIYRATCGTPTP</sequence>
<dbReference type="SUPFAM" id="SSF56935">
    <property type="entry name" value="Porins"/>
    <property type="match status" value="1"/>
</dbReference>
<keyword evidence="8" id="KW-0472">Membrane</keyword>
<feature type="non-terminal residue" evidence="11">
    <location>
        <position position="336"/>
    </location>
</feature>
<keyword evidence="12" id="KW-1185">Reference proteome</keyword>
<comment type="subcellular location">
    <subcellularLocation>
        <location evidence="1">Cell outer membrane</location>
        <topology evidence="1">Multi-pass membrane protein</topology>
    </subcellularLocation>
</comment>
<evidence type="ECO:0000313" key="12">
    <source>
        <dbReference type="Proteomes" id="UP000008311"/>
    </source>
</evidence>
<dbReference type="Proteomes" id="UP000008311">
    <property type="component" value="Unassembled WGS sequence"/>
</dbReference>
<dbReference type="PANTHER" id="PTHR32552:SF81">
    <property type="entry name" value="TONB-DEPENDENT OUTER MEMBRANE RECEPTOR"/>
    <property type="match status" value="1"/>
</dbReference>
<gene>
    <name evidence="11" type="ORF">RCOM_2004950</name>
</gene>
<dbReference type="InterPro" id="IPR036942">
    <property type="entry name" value="Beta-barrel_TonB_sf"/>
</dbReference>
<keyword evidence="6" id="KW-0406">Ion transport</keyword>
<evidence type="ECO:0000256" key="5">
    <source>
        <dbReference type="ARBA" id="ARBA00023004"/>
    </source>
</evidence>
<keyword evidence="9" id="KW-0998">Cell outer membrane</keyword>
<keyword evidence="7" id="KW-0798">TonB box</keyword>
<evidence type="ECO:0000256" key="9">
    <source>
        <dbReference type="ARBA" id="ARBA00023237"/>
    </source>
</evidence>
<proteinExistence type="predicted"/>
<keyword evidence="3" id="KW-0410">Iron transport</keyword>
<reference evidence="12" key="1">
    <citation type="journal article" date="2010" name="Nat. Biotechnol.">
        <title>Draft genome sequence of the oilseed species Ricinus communis.</title>
        <authorList>
            <person name="Chan A.P."/>
            <person name="Crabtree J."/>
            <person name="Zhao Q."/>
            <person name="Lorenzi H."/>
            <person name="Orvis J."/>
            <person name="Puiu D."/>
            <person name="Melake-Berhan A."/>
            <person name="Jones K.M."/>
            <person name="Redman J."/>
            <person name="Chen G."/>
            <person name="Cahoon E.B."/>
            <person name="Gedil M."/>
            <person name="Stanke M."/>
            <person name="Haas B.J."/>
            <person name="Wortman J.R."/>
            <person name="Fraser-Liggett C.M."/>
            <person name="Ravel J."/>
            <person name="Rabinowicz P.D."/>
        </authorList>
    </citation>
    <scope>NUCLEOTIDE SEQUENCE [LARGE SCALE GENOMIC DNA]</scope>
    <source>
        <strain evidence="12">cv. Hale</strain>
    </source>
</reference>
<evidence type="ECO:0000256" key="2">
    <source>
        <dbReference type="ARBA" id="ARBA00022448"/>
    </source>
</evidence>
<dbReference type="Pfam" id="PF07715">
    <property type="entry name" value="Plug"/>
    <property type="match status" value="1"/>
</dbReference>
<evidence type="ECO:0000313" key="11">
    <source>
        <dbReference type="EMBL" id="EEF23162.1"/>
    </source>
</evidence>